<dbReference type="GO" id="GO:0005886">
    <property type="term" value="C:plasma membrane"/>
    <property type="evidence" value="ECO:0007669"/>
    <property type="project" value="TreeGrafter"/>
</dbReference>
<evidence type="ECO:0000313" key="10">
    <source>
        <dbReference type="EMBL" id="ACZ22193.1"/>
    </source>
</evidence>
<dbReference type="GO" id="GO:0051301">
    <property type="term" value="P:cell division"/>
    <property type="evidence" value="ECO:0007669"/>
    <property type="project" value="UniProtKB-KW"/>
</dbReference>
<dbReference type="KEGG" id="ske:Sked_22780"/>
<feature type="compositionally biased region" description="Basic and acidic residues" evidence="6">
    <location>
        <begin position="9"/>
        <end position="19"/>
    </location>
</feature>
<evidence type="ECO:0000256" key="1">
    <source>
        <dbReference type="ARBA" id="ARBA00022475"/>
    </source>
</evidence>
<evidence type="ECO:0000259" key="9">
    <source>
        <dbReference type="Pfam" id="PF08478"/>
    </source>
</evidence>
<dbReference type="Gene3D" id="3.10.20.310">
    <property type="entry name" value="membrane protein fhac"/>
    <property type="match status" value="1"/>
</dbReference>
<feature type="compositionally biased region" description="Pro residues" evidence="6">
    <location>
        <begin position="80"/>
        <end position="92"/>
    </location>
</feature>
<evidence type="ECO:0000259" key="8">
    <source>
        <dbReference type="Pfam" id="PF03799"/>
    </source>
</evidence>
<evidence type="ECO:0000256" key="7">
    <source>
        <dbReference type="SAM" id="Phobius"/>
    </source>
</evidence>
<keyword evidence="11" id="KW-1185">Reference proteome</keyword>
<dbReference type="InterPro" id="IPR050487">
    <property type="entry name" value="FtsQ_DivIB"/>
</dbReference>
<proteinExistence type="predicted"/>
<name>D1BIL6_SANKS</name>
<dbReference type="Proteomes" id="UP000000322">
    <property type="component" value="Chromosome"/>
</dbReference>
<dbReference type="Pfam" id="PF03799">
    <property type="entry name" value="FtsQ_DivIB_C"/>
    <property type="match status" value="1"/>
</dbReference>
<keyword evidence="7" id="KW-0472">Membrane</keyword>
<feature type="domain" description="POTRA" evidence="9">
    <location>
        <begin position="216"/>
        <end position="279"/>
    </location>
</feature>
<evidence type="ECO:0000256" key="3">
    <source>
        <dbReference type="ARBA" id="ARBA00022692"/>
    </source>
</evidence>
<dbReference type="PANTHER" id="PTHR37820">
    <property type="entry name" value="CELL DIVISION PROTEIN DIVIB"/>
    <property type="match status" value="1"/>
</dbReference>
<dbReference type="Pfam" id="PF08478">
    <property type="entry name" value="POTRA_1"/>
    <property type="match status" value="1"/>
</dbReference>
<dbReference type="PANTHER" id="PTHR37820:SF1">
    <property type="entry name" value="CELL DIVISION PROTEIN FTSQ"/>
    <property type="match status" value="1"/>
</dbReference>
<evidence type="ECO:0000313" key="11">
    <source>
        <dbReference type="Proteomes" id="UP000000322"/>
    </source>
</evidence>
<dbReference type="InterPro" id="IPR013685">
    <property type="entry name" value="POTRA_FtsQ_type"/>
</dbReference>
<evidence type="ECO:0000256" key="5">
    <source>
        <dbReference type="ARBA" id="ARBA00023306"/>
    </source>
</evidence>
<feature type="domain" description="Cell division protein FtsQ/DivIB C-terminal" evidence="8">
    <location>
        <begin position="289"/>
        <end position="389"/>
    </location>
</feature>
<feature type="compositionally biased region" description="Polar residues" evidence="6">
    <location>
        <begin position="31"/>
        <end position="42"/>
    </location>
</feature>
<evidence type="ECO:0000256" key="2">
    <source>
        <dbReference type="ARBA" id="ARBA00022618"/>
    </source>
</evidence>
<feature type="region of interest" description="Disordered" evidence="6">
    <location>
        <begin position="1"/>
        <end position="159"/>
    </location>
</feature>
<keyword evidence="1" id="KW-1003">Cell membrane</keyword>
<dbReference type="AlphaFoldDB" id="D1BIL6"/>
<gene>
    <name evidence="10" type="ordered locus">Sked_22780</name>
</gene>
<keyword evidence="5" id="KW-0131">Cell cycle</keyword>
<dbReference type="InterPro" id="IPR005548">
    <property type="entry name" value="Cell_div_FtsQ/DivIB_C"/>
</dbReference>
<feature type="transmembrane region" description="Helical" evidence="7">
    <location>
        <begin position="187"/>
        <end position="212"/>
    </location>
</feature>
<dbReference type="HOGENOM" id="CLU_047677_2_1_11"/>
<accession>D1BIL6</accession>
<feature type="compositionally biased region" description="Basic and acidic residues" evidence="6">
    <location>
        <begin position="57"/>
        <end position="73"/>
    </location>
</feature>
<evidence type="ECO:0000256" key="4">
    <source>
        <dbReference type="ARBA" id="ARBA00022989"/>
    </source>
</evidence>
<protein>
    <submittedName>
        <fullName evidence="10">Cell division septal protein</fullName>
    </submittedName>
</protein>
<feature type="compositionally biased region" description="Polar residues" evidence="6">
    <location>
        <begin position="137"/>
        <end position="147"/>
    </location>
</feature>
<sequence>MKPPAAPRPRRDGDGEPARRGTQGAPREQRPAQTGASRTASSRAVRPAKGATAQKPAAKDAQKPAAKASRDGRPQGSRPPAQPRPVPPPPAAPRGATSKKDPTPKSGRPPAQRSTSGAPSTGRVLVPTGRRAGSGATRPSTGAQVQVQPVRPAPTVSTGKVAVLSTGMAERLAEQKAMRRHRLVRRVAAWTGALAVLLGASWVLFASSLFAFDPDHLVVEGSGTTVDMAAVVAVVAEHEGTSLALLSTSTIHDEVMEVQNIRDVSVVRQWPTGLAVEVVAREPVASVPVEGGFALLDRDAVTVSTVGEAPPELPVIAIPLTGEDDRTLDAALEVLGSLPPELTAEVASISAATQDAVTLTLRDGVVVEWGASSDSALKVQVLATLRSNEVSAASQVFDVSAPTFPITR</sequence>
<dbReference type="OrthoDB" id="4793367at2"/>
<organism evidence="10 11">
    <name type="scientific">Sanguibacter keddieii (strain ATCC 51767 / DSM 10542 / NCFB 3025 / ST-74)</name>
    <dbReference type="NCBI Taxonomy" id="446469"/>
    <lineage>
        <taxon>Bacteria</taxon>
        <taxon>Bacillati</taxon>
        <taxon>Actinomycetota</taxon>
        <taxon>Actinomycetes</taxon>
        <taxon>Micrococcales</taxon>
        <taxon>Sanguibacteraceae</taxon>
        <taxon>Sanguibacter</taxon>
    </lineage>
</organism>
<keyword evidence="4 7" id="KW-1133">Transmembrane helix</keyword>
<dbReference type="EMBL" id="CP001819">
    <property type="protein sequence ID" value="ACZ22193.1"/>
    <property type="molecule type" value="Genomic_DNA"/>
</dbReference>
<keyword evidence="2 10" id="KW-0132">Cell division</keyword>
<dbReference type="eggNOG" id="COG1589">
    <property type="taxonomic scope" value="Bacteria"/>
</dbReference>
<keyword evidence="3 7" id="KW-0812">Transmembrane</keyword>
<dbReference type="RefSeq" id="WP_012867262.1">
    <property type="nucleotide sequence ID" value="NC_013521.1"/>
</dbReference>
<evidence type="ECO:0000256" key="6">
    <source>
        <dbReference type="SAM" id="MobiDB-lite"/>
    </source>
</evidence>
<dbReference type="STRING" id="446469.Sked_22780"/>
<reference evidence="10 11" key="1">
    <citation type="journal article" date="2009" name="Stand. Genomic Sci.">
        <title>Complete genome sequence of Sanguibacter keddieii type strain (ST-74).</title>
        <authorList>
            <person name="Ivanova N."/>
            <person name="Sikorski J."/>
            <person name="Sims D."/>
            <person name="Brettin T."/>
            <person name="Detter J.C."/>
            <person name="Han C."/>
            <person name="Lapidus A."/>
            <person name="Copeland A."/>
            <person name="Glavina Del Rio T."/>
            <person name="Nolan M."/>
            <person name="Chen F."/>
            <person name="Lucas S."/>
            <person name="Tice H."/>
            <person name="Cheng J.F."/>
            <person name="Bruce D."/>
            <person name="Goodwin L."/>
            <person name="Pitluck S."/>
            <person name="Pati A."/>
            <person name="Mavromatis K."/>
            <person name="Chen A."/>
            <person name="Palaniappan K."/>
            <person name="D'haeseleer P."/>
            <person name="Chain P."/>
            <person name="Bristow J."/>
            <person name="Eisen J.A."/>
            <person name="Markowitz V."/>
            <person name="Hugenholtz P."/>
            <person name="Goker M."/>
            <person name="Pukall R."/>
            <person name="Klenk H.P."/>
            <person name="Kyrpides N.C."/>
        </authorList>
    </citation>
    <scope>NUCLEOTIDE SEQUENCE [LARGE SCALE GENOMIC DNA]</scope>
    <source>
        <strain evidence="11">ATCC 51767 / DSM 10542 / NCFB 3025 / ST-74</strain>
    </source>
</reference>